<evidence type="ECO:0000313" key="3">
    <source>
        <dbReference type="Proteomes" id="UP000184485"/>
    </source>
</evidence>
<dbReference type="PANTHER" id="PTHR23026:SF123">
    <property type="entry name" value="NAD(P)H NITROREDUCTASE RV3131-RELATED"/>
    <property type="match status" value="1"/>
</dbReference>
<dbReference type="Pfam" id="PF00881">
    <property type="entry name" value="Nitroreductase"/>
    <property type="match status" value="1"/>
</dbReference>
<dbReference type="RefSeq" id="WP_073053324.1">
    <property type="nucleotide sequence ID" value="NZ_FQUP01000002.1"/>
</dbReference>
<dbReference type="InterPro" id="IPR029479">
    <property type="entry name" value="Nitroreductase"/>
</dbReference>
<dbReference type="Proteomes" id="UP000184485">
    <property type="component" value="Unassembled WGS sequence"/>
</dbReference>
<dbReference type="InterPro" id="IPR050627">
    <property type="entry name" value="Nitroreductase/BluB"/>
</dbReference>
<dbReference type="InterPro" id="IPR000415">
    <property type="entry name" value="Nitroreductase-like"/>
</dbReference>
<dbReference type="SUPFAM" id="SSF55469">
    <property type="entry name" value="FMN-dependent nitroreductase-like"/>
    <property type="match status" value="2"/>
</dbReference>
<dbReference type="Gene3D" id="3.40.109.10">
    <property type="entry name" value="NADH Oxidase"/>
    <property type="match status" value="1"/>
</dbReference>
<name>A0A1M5DB93_9HYPH</name>
<dbReference type="STRING" id="1122133.SAMN02745157_2624"/>
<accession>A0A1M5DB93</accession>
<protein>
    <submittedName>
        <fullName evidence="2">Nitroreductase</fullName>
    </submittedName>
</protein>
<evidence type="ECO:0000313" key="2">
    <source>
        <dbReference type="EMBL" id="SHF64200.1"/>
    </source>
</evidence>
<gene>
    <name evidence="2" type="ORF">SAMN02745157_2624</name>
</gene>
<dbReference type="NCBIfam" id="NF047509">
    <property type="entry name" value="Rv3131_FMN_oxido"/>
    <property type="match status" value="1"/>
</dbReference>
<proteinExistence type="predicted"/>
<sequence>MRRRDVLALGSAAAAIGIGSVLALRSTGSMADYDALALRERAPLPQPATAIDLVRLASLAPNSHNTQPWRFTLGDGLITISPDFKRRTPAVDPDDHHLFVSLGAAAETLAIAAAANGLPGTLRFEDGGDGTVVFEFATAPPAASPLFAAITQRRSTRAPFDGKPLAPDVIQRLVESAAIPGVRLITLSEPAKIAAVADRIIAGNTIQMTDTAFRAELKHWLRFSPSQAIATGDGLFAATSGNPSLPPLLGNLLFDWVVSAGSENERYRAQLATTPCLVIIISEQDDRAHWVDAGRACQRLLLQATALGLKQSFVNQAVEVPEIRRELAADLGLADSERPDLIIRIGYGPDMPRSLRRPVAAVVGEG</sequence>
<organism evidence="2 3">
    <name type="scientific">Kaistia soli DSM 19436</name>
    <dbReference type="NCBI Taxonomy" id="1122133"/>
    <lineage>
        <taxon>Bacteria</taxon>
        <taxon>Pseudomonadati</taxon>
        <taxon>Pseudomonadota</taxon>
        <taxon>Alphaproteobacteria</taxon>
        <taxon>Hyphomicrobiales</taxon>
        <taxon>Kaistiaceae</taxon>
        <taxon>Kaistia</taxon>
    </lineage>
</organism>
<reference evidence="2 3" key="1">
    <citation type="submission" date="2016-11" db="EMBL/GenBank/DDBJ databases">
        <authorList>
            <person name="Jaros S."/>
            <person name="Januszkiewicz K."/>
            <person name="Wedrychowicz H."/>
        </authorList>
    </citation>
    <scope>NUCLEOTIDE SEQUENCE [LARGE SCALE GENOMIC DNA]</scope>
    <source>
        <strain evidence="2 3">DSM 19436</strain>
    </source>
</reference>
<keyword evidence="3" id="KW-1185">Reference proteome</keyword>
<dbReference type="OrthoDB" id="8156917at2"/>
<dbReference type="PANTHER" id="PTHR23026">
    <property type="entry name" value="NADPH NITROREDUCTASE"/>
    <property type="match status" value="1"/>
</dbReference>
<dbReference type="GO" id="GO:0016491">
    <property type="term" value="F:oxidoreductase activity"/>
    <property type="evidence" value="ECO:0007669"/>
    <property type="project" value="InterPro"/>
</dbReference>
<dbReference type="EMBL" id="FQUP01000002">
    <property type="protein sequence ID" value="SHF64200.1"/>
    <property type="molecule type" value="Genomic_DNA"/>
</dbReference>
<evidence type="ECO:0000259" key="1">
    <source>
        <dbReference type="Pfam" id="PF00881"/>
    </source>
</evidence>
<dbReference type="AlphaFoldDB" id="A0A1M5DB93"/>
<feature type="domain" description="Nitroreductase" evidence="1">
    <location>
        <begin position="150"/>
        <end position="347"/>
    </location>
</feature>